<dbReference type="AlphaFoldDB" id="A0A401Q1P4"/>
<comment type="caution">
    <text evidence="1">The sequence shown here is derived from an EMBL/GenBank/DDBJ whole genome shotgun (WGS) entry which is preliminary data.</text>
</comment>
<feature type="non-terminal residue" evidence="1">
    <location>
        <position position="53"/>
    </location>
</feature>
<evidence type="ECO:0000313" key="1">
    <source>
        <dbReference type="EMBL" id="GCB79274.1"/>
    </source>
</evidence>
<dbReference type="EMBL" id="BFAA01010618">
    <property type="protein sequence ID" value="GCB79274.1"/>
    <property type="molecule type" value="Genomic_DNA"/>
</dbReference>
<gene>
    <name evidence="1" type="ORF">scyTo_0016935</name>
</gene>
<protein>
    <submittedName>
        <fullName evidence="1">Uncharacterized protein</fullName>
    </submittedName>
</protein>
<accession>A0A401Q1P4</accession>
<keyword evidence="2" id="KW-1185">Reference proteome</keyword>
<proteinExistence type="predicted"/>
<sequence>MGLEERQFCLGPWLYRLGLICFKYCHQTGKYSAWLISLSVLDKSQTMWLPMFL</sequence>
<dbReference type="Proteomes" id="UP000288216">
    <property type="component" value="Unassembled WGS sequence"/>
</dbReference>
<reference evidence="1 2" key="1">
    <citation type="journal article" date="2018" name="Nat. Ecol. Evol.">
        <title>Shark genomes provide insights into elasmobranch evolution and the origin of vertebrates.</title>
        <authorList>
            <person name="Hara Y"/>
            <person name="Yamaguchi K"/>
            <person name="Onimaru K"/>
            <person name="Kadota M"/>
            <person name="Koyanagi M"/>
            <person name="Keeley SD"/>
            <person name="Tatsumi K"/>
            <person name="Tanaka K"/>
            <person name="Motone F"/>
            <person name="Kageyama Y"/>
            <person name="Nozu R"/>
            <person name="Adachi N"/>
            <person name="Nishimura O"/>
            <person name="Nakagawa R"/>
            <person name="Tanegashima C"/>
            <person name="Kiyatake I"/>
            <person name="Matsumoto R"/>
            <person name="Murakumo K"/>
            <person name="Nishida K"/>
            <person name="Terakita A"/>
            <person name="Kuratani S"/>
            <person name="Sato K"/>
            <person name="Hyodo S Kuraku.S."/>
        </authorList>
    </citation>
    <scope>NUCLEOTIDE SEQUENCE [LARGE SCALE GENOMIC DNA]</scope>
</reference>
<organism evidence="1 2">
    <name type="scientific">Scyliorhinus torazame</name>
    <name type="common">Cloudy catshark</name>
    <name type="synonym">Catulus torazame</name>
    <dbReference type="NCBI Taxonomy" id="75743"/>
    <lineage>
        <taxon>Eukaryota</taxon>
        <taxon>Metazoa</taxon>
        <taxon>Chordata</taxon>
        <taxon>Craniata</taxon>
        <taxon>Vertebrata</taxon>
        <taxon>Chondrichthyes</taxon>
        <taxon>Elasmobranchii</taxon>
        <taxon>Galeomorphii</taxon>
        <taxon>Galeoidea</taxon>
        <taxon>Carcharhiniformes</taxon>
        <taxon>Scyliorhinidae</taxon>
        <taxon>Scyliorhinus</taxon>
    </lineage>
</organism>
<evidence type="ECO:0000313" key="2">
    <source>
        <dbReference type="Proteomes" id="UP000288216"/>
    </source>
</evidence>
<name>A0A401Q1P4_SCYTO</name>